<feature type="compositionally biased region" description="Polar residues" evidence="1">
    <location>
        <begin position="1"/>
        <end position="17"/>
    </location>
</feature>
<feature type="region of interest" description="Disordered" evidence="1">
    <location>
        <begin position="1"/>
        <end position="28"/>
    </location>
</feature>
<reference evidence="2 3" key="1">
    <citation type="submission" date="2013-08" db="EMBL/GenBank/DDBJ databases">
        <title>The genome sequence of Knoellia sinensis.</title>
        <authorList>
            <person name="Zhu W."/>
            <person name="Wang G."/>
        </authorList>
    </citation>
    <scope>NUCLEOTIDE SEQUENCE [LARGE SCALE GENOMIC DNA]</scope>
    <source>
        <strain evidence="2 3">KCTC 19936</strain>
    </source>
</reference>
<name>A0A0A0JAN8_9MICO</name>
<dbReference type="RefSeq" id="WP_035915289.1">
    <property type="nucleotide sequence ID" value="NZ_AVPJ01000006.1"/>
</dbReference>
<evidence type="ECO:0000256" key="1">
    <source>
        <dbReference type="SAM" id="MobiDB-lite"/>
    </source>
</evidence>
<accession>A0A0A0JAN8</accession>
<gene>
    <name evidence="2" type="ORF">N802_16870</name>
</gene>
<organism evidence="2 3">
    <name type="scientific">Knoellia sinensis KCTC 19936</name>
    <dbReference type="NCBI Taxonomy" id="1385520"/>
    <lineage>
        <taxon>Bacteria</taxon>
        <taxon>Bacillati</taxon>
        <taxon>Actinomycetota</taxon>
        <taxon>Actinomycetes</taxon>
        <taxon>Micrococcales</taxon>
        <taxon>Intrasporangiaceae</taxon>
        <taxon>Knoellia</taxon>
    </lineage>
</organism>
<dbReference type="STRING" id="1385520.N802_16870"/>
<dbReference type="AlphaFoldDB" id="A0A0A0JAN8"/>
<dbReference type="OrthoDB" id="4843761at2"/>
<protein>
    <submittedName>
        <fullName evidence="2">Uncharacterized protein</fullName>
    </submittedName>
</protein>
<dbReference type="EMBL" id="AVPJ01000006">
    <property type="protein sequence ID" value="KGN32681.1"/>
    <property type="molecule type" value="Genomic_DNA"/>
</dbReference>
<comment type="caution">
    <text evidence="2">The sequence shown here is derived from an EMBL/GenBank/DDBJ whole genome shotgun (WGS) entry which is preliminary data.</text>
</comment>
<proteinExistence type="predicted"/>
<evidence type="ECO:0000313" key="2">
    <source>
        <dbReference type="EMBL" id="KGN32681.1"/>
    </source>
</evidence>
<evidence type="ECO:0000313" key="3">
    <source>
        <dbReference type="Proteomes" id="UP000030002"/>
    </source>
</evidence>
<dbReference type="Proteomes" id="UP000030002">
    <property type="component" value="Unassembled WGS sequence"/>
</dbReference>
<sequence>MHPQTLTTPTSGNTCATSPARPALFPPRDADADTYRAWLARAAWPEVVFGARIPATAASR</sequence>
<keyword evidence="3" id="KW-1185">Reference proteome</keyword>